<reference evidence="3" key="1">
    <citation type="submission" date="2020-06" db="EMBL/GenBank/DDBJ databases">
        <authorList>
            <consortium name="Plant Systems Biology data submission"/>
        </authorList>
    </citation>
    <scope>NUCLEOTIDE SEQUENCE</scope>
    <source>
        <strain evidence="3">D6</strain>
    </source>
</reference>
<dbReference type="Gene3D" id="3.40.50.300">
    <property type="entry name" value="P-loop containing nucleotide triphosphate hydrolases"/>
    <property type="match status" value="1"/>
</dbReference>
<feature type="compositionally biased region" description="Acidic residues" evidence="1">
    <location>
        <begin position="344"/>
        <end position="356"/>
    </location>
</feature>
<feature type="region of interest" description="Disordered" evidence="1">
    <location>
        <begin position="337"/>
        <end position="412"/>
    </location>
</feature>
<dbReference type="AlphaFoldDB" id="A0A9N8EAD3"/>
<keyword evidence="4" id="KW-1185">Reference proteome</keyword>
<evidence type="ECO:0000256" key="1">
    <source>
        <dbReference type="SAM" id="MobiDB-lite"/>
    </source>
</evidence>
<protein>
    <recommendedName>
        <fullName evidence="2">HTH OST-type domain-containing protein</fullName>
    </recommendedName>
</protein>
<evidence type="ECO:0000313" key="3">
    <source>
        <dbReference type="EMBL" id="CAB9514940.1"/>
    </source>
</evidence>
<gene>
    <name evidence="3" type="ORF">SEMRO_685_G186870.1</name>
</gene>
<dbReference type="Pfam" id="PF12872">
    <property type="entry name" value="OST-HTH"/>
    <property type="match status" value="1"/>
</dbReference>
<dbReference type="OrthoDB" id="2316594at2759"/>
<feature type="region of interest" description="Disordered" evidence="1">
    <location>
        <begin position="204"/>
        <end position="228"/>
    </location>
</feature>
<dbReference type="PROSITE" id="PS51644">
    <property type="entry name" value="HTH_OST"/>
    <property type="match status" value="1"/>
</dbReference>
<evidence type="ECO:0000259" key="2">
    <source>
        <dbReference type="PROSITE" id="PS51644"/>
    </source>
</evidence>
<dbReference type="Proteomes" id="UP001153069">
    <property type="component" value="Unassembled WGS sequence"/>
</dbReference>
<dbReference type="Gene3D" id="3.30.420.610">
    <property type="entry name" value="LOTUS domain-like"/>
    <property type="match status" value="1"/>
</dbReference>
<comment type="caution">
    <text evidence="3">The sequence shown here is derived from an EMBL/GenBank/DDBJ whole genome shotgun (WGS) entry which is preliminary data.</text>
</comment>
<dbReference type="InterPro" id="IPR041966">
    <property type="entry name" value="LOTUS-like"/>
</dbReference>
<dbReference type="EMBL" id="CAICTM010000684">
    <property type="protein sequence ID" value="CAB9514940.1"/>
    <property type="molecule type" value="Genomic_DNA"/>
</dbReference>
<sequence>MNNLEADIKRIQALVQQKSPLDAGTLPQLFQQTYGMPLKHKNHGVSKLKDLLVKIPKIEMRFQKRGAPLVLIWRRGSTSMEFSSPPHNPPNEAVERPAVSMVNSSDDHALSKYPWLQDAVDLWVSRALKACKQVNAGFDGHPLPVENLEIRLGKEAEKSKKLRPNGVPEERVYVKQTLKLLRKDPRLRCEKSLKGYLYWPANPSEIRDTSQPGDSDEQQATLSQTVPSQDQPWLRAHLDYWLQRLRGQFAALNDNDPDFGVPVRDFQHVVRDQAPQKIAEIELDDPPTPELYTGELIYALKAHPHISSVLVHETGEWLWFWTPPWVQGAKEREVVNSGVSSSVDDAEEWTEEEEAEVNSRVSSSVSDAYEQEEEVFDPPGRQENQLLRGQPVPQAEGSIPQPSSDEAERGAHYCQPTEETKHLLHNQTPHQPNLQEVVGLAAMSKIPWTNAATSEIPWTNAATSEIHWTNAATSALLRRPPPNVQPLDKIRAYFTTDSHGGGQFDTRGMCIGDEETAESFYEAALLGRLRTSEDSRSVTSQPPVYINTHEPFCLATVGVQGAGKSHTLACIIESCLLSFEMEKVSRLKNPMTTLVLHYDQNTTSICEAAGLLSPAPVLKENLAELSRLCCVPSAKATILVSPTYYKQRKAFYGDHCTVRPLLFRWHTLTADHIKRIMRIGAADNQLYVASLMTLLRKYQRAHVVPDFVDFIEEVKTVCNVQGQQGPLSQRLALLESVIAESEVNSDIAAESMDVSQACEDGLLLIIADLTDPLLSKEEANGLFQVITEQFRSIPIKAGKLLALDEAHKFMVGDDSDGLSEAIVNVARLMRHDGVRLAVSTQSPKALAPELLELVSIAVLHRFHSQDWWTYLRRKMPLPESAFEDVLSLRAGNALVFASRPSFSSTALDGSISRLLPVRIRPRLTADFGSSRTNN</sequence>
<name>A0A9N8EAD3_9STRA</name>
<evidence type="ECO:0000313" key="4">
    <source>
        <dbReference type="Proteomes" id="UP001153069"/>
    </source>
</evidence>
<dbReference type="InterPro" id="IPR027417">
    <property type="entry name" value="P-loop_NTPase"/>
</dbReference>
<organism evidence="3 4">
    <name type="scientific">Seminavis robusta</name>
    <dbReference type="NCBI Taxonomy" id="568900"/>
    <lineage>
        <taxon>Eukaryota</taxon>
        <taxon>Sar</taxon>
        <taxon>Stramenopiles</taxon>
        <taxon>Ochrophyta</taxon>
        <taxon>Bacillariophyta</taxon>
        <taxon>Bacillariophyceae</taxon>
        <taxon>Bacillariophycidae</taxon>
        <taxon>Naviculales</taxon>
        <taxon>Naviculaceae</taxon>
        <taxon>Seminavis</taxon>
    </lineage>
</organism>
<proteinExistence type="predicted"/>
<accession>A0A9N8EAD3</accession>
<dbReference type="SUPFAM" id="SSF52540">
    <property type="entry name" value="P-loop containing nucleoside triphosphate hydrolases"/>
    <property type="match status" value="1"/>
</dbReference>
<feature type="domain" description="HTH OST-type" evidence="2">
    <location>
        <begin position="1"/>
        <end position="75"/>
    </location>
</feature>
<feature type="compositionally biased region" description="Polar residues" evidence="1">
    <location>
        <begin position="209"/>
        <end position="228"/>
    </location>
</feature>
<dbReference type="InterPro" id="IPR025605">
    <property type="entry name" value="OST-HTH/LOTUS_dom"/>
</dbReference>